<feature type="transmembrane region" description="Helical" evidence="5">
    <location>
        <begin position="34"/>
        <end position="54"/>
    </location>
</feature>
<comment type="subcellular location">
    <subcellularLocation>
        <location evidence="1">Membrane</location>
        <topology evidence="1">Multi-pass membrane protein</topology>
    </subcellularLocation>
</comment>
<dbReference type="GO" id="GO:0016020">
    <property type="term" value="C:membrane"/>
    <property type="evidence" value="ECO:0007669"/>
    <property type="project" value="UniProtKB-SubCell"/>
</dbReference>
<gene>
    <name evidence="6" type="ORF">TrRE_jg10860</name>
</gene>
<protein>
    <recommendedName>
        <fullName evidence="8">Guanylate cyclase domain-containing protein</fullName>
    </recommendedName>
</protein>
<sequence length="804" mass="89746">MNKVSPVDGAQVPIEADDEAQYVSSEAVEKINKILNDNIFISVMTFLTVFALFGDDMRVAFFPPAADVMFFSLSLIAFFLFLFELVSSCVAKKGYFLNFYFWLDLISTVSLLPDTGLINLNSAEYSGSTGDNEALKAGRASKASKATRVIRLVRLVRMVRIVKLWKMHGAQEEVDEFEENEIEPTKVGAKLNEWTTRKLIVMILTSVMVLPYLEVSGWEETVDDFYVHSQLENIYNIVSGDASPQMENHFIDQFVDNVGSDELIYVKFCKIGMENDEDSCKALFPNDGYKSLNDIKTGLRGEMSTDTGYGNDLNLIQYEWIRDPASLRETTGEYMAEAIIYVQYSQESVYNIFKTLLVMAILVFGTVTFQKDAQKLVLDPINRMVTVVHTLSENPLANTSALAVAHEEEAGDKDYEHYETILLEKTIVKIGGLLQIGFGAAGAAIIGKNMKAGALNPMVPGKMITSIYGFCDIRNFTDTTECLQEEVMVYVNKLGFIVHGATNDYYGMANKNVGDAFLLSWKICEDLLPGFNAFDEEPNEAIRTRACETVRVNVKGAGTVDRSITPTELADSALAAFLKCLVDLDNANTAGSLTEYRRHTRVVKRFGPNFRIRMGFGMHVGWAIEGAIGSHFKIDATYMSPHVEMSDRLEAGSKIFGVPINISHWLYALLSPAARKFLRPLDRILVEGCPSPMTVYTYDVTNFPTDFGLPKIGPNGEQEAVDFANDPQFQDLQRDLHPAFLENARNAVKAYLEGDWPTAKRTLEMCLMQKPKDGPTLRLLGIMSGYGFKAPKDFSGYTEMLEGY</sequence>
<keyword evidence="7" id="KW-1185">Reference proteome</keyword>
<dbReference type="SUPFAM" id="SSF55073">
    <property type="entry name" value="Nucleotide cyclase"/>
    <property type="match status" value="1"/>
</dbReference>
<dbReference type="PANTHER" id="PTHR43336">
    <property type="entry name" value="OXYGEN SENSOR HISTIDINE KINASE RESPONSE REGULATOR DEVS/DOSS"/>
    <property type="match status" value="1"/>
</dbReference>
<evidence type="ECO:0000313" key="7">
    <source>
        <dbReference type="Proteomes" id="UP001165082"/>
    </source>
</evidence>
<dbReference type="AlphaFoldDB" id="A0A9W7FVA8"/>
<evidence type="ECO:0000256" key="5">
    <source>
        <dbReference type="SAM" id="Phobius"/>
    </source>
</evidence>
<dbReference type="GO" id="GO:0035556">
    <property type="term" value="P:intracellular signal transduction"/>
    <property type="evidence" value="ECO:0007669"/>
    <property type="project" value="InterPro"/>
</dbReference>
<dbReference type="Gene3D" id="3.30.70.1230">
    <property type="entry name" value="Nucleotide cyclase"/>
    <property type="match status" value="1"/>
</dbReference>
<dbReference type="EMBL" id="BRXZ01008001">
    <property type="protein sequence ID" value="GMI19547.1"/>
    <property type="molecule type" value="Genomic_DNA"/>
</dbReference>
<dbReference type="OrthoDB" id="60033at2759"/>
<dbReference type="GO" id="GO:0009190">
    <property type="term" value="P:cyclic nucleotide biosynthetic process"/>
    <property type="evidence" value="ECO:0007669"/>
    <property type="project" value="InterPro"/>
</dbReference>
<dbReference type="PANTHER" id="PTHR43336:SF3">
    <property type="entry name" value="GUANYLATE CYCLASE DOMAIN-CONTAINING PROTEIN"/>
    <property type="match status" value="1"/>
</dbReference>
<keyword evidence="2 5" id="KW-0812">Transmembrane</keyword>
<dbReference type="InterPro" id="IPR001054">
    <property type="entry name" value="A/G_cyclase"/>
</dbReference>
<dbReference type="Gene3D" id="1.20.120.350">
    <property type="entry name" value="Voltage-gated potassium channels. Chain C"/>
    <property type="match status" value="1"/>
</dbReference>
<proteinExistence type="predicted"/>
<keyword evidence="4 5" id="KW-0472">Membrane</keyword>
<evidence type="ECO:0000256" key="4">
    <source>
        <dbReference type="ARBA" id="ARBA00023136"/>
    </source>
</evidence>
<evidence type="ECO:0000256" key="2">
    <source>
        <dbReference type="ARBA" id="ARBA00022692"/>
    </source>
</evidence>
<name>A0A9W7FVA8_9STRA</name>
<comment type="caution">
    <text evidence="6">The sequence shown here is derived from an EMBL/GenBank/DDBJ whole genome shotgun (WGS) entry which is preliminary data.</text>
</comment>
<organism evidence="6 7">
    <name type="scientific">Triparma retinervis</name>
    <dbReference type="NCBI Taxonomy" id="2557542"/>
    <lineage>
        <taxon>Eukaryota</taxon>
        <taxon>Sar</taxon>
        <taxon>Stramenopiles</taxon>
        <taxon>Ochrophyta</taxon>
        <taxon>Bolidophyceae</taxon>
        <taxon>Parmales</taxon>
        <taxon>Triparmaceae</taxon>
        <taxon>Triparma</taxon>
    </lineage>
</organism>
<reference evidence="6" key="1">
    <citation type="submission" date="2022-07" db="EMBL/GenBank/DDBJ databases">
        <title>Genome analysis of Parmales, a sister group of diatoms, reveals the evolutionary specialization of diatoms from phago-mixotrophs to photoautotrophs.</title>
        <authorList>
            <person name="Ban H."/>
            <person name="Sato S."/>
            <person name="Yoshikawa S."/>
            <person name="Kazumasa Y."/>
            <person name="Nakamura Y."/>
            <person name="Ichinomiya M."/>
            <person name="Saitoh K."/>
            <person name="Sato N."/>
            <person name="Blanc-Mathieu R."/>
            <person name="Endo H."/>
            <person name="Kuwata A."/>
            <person name="Ogata H."/>
        </authorList>
    </citation>
    <scope>NUCLEOTIDE SEQUENCE</scope>
</reference>
<dbReference type="InterPro" id="IPR027359">
    <property type="entry name" value="Volt_channel_dom_sf"/>
</dbReference>
<keyword evidence="3 5" id="KW-1133">Transmembrane helix</keyword>
<evidence type="ECO:0008006" key="8">
    <source>
        <dbReference type="Google" id="ProtNLM"/>
    </source>
</evidence>
<dbReference type="CDD" id="cd07302">
    <property type="entry name" value="CHD"/>
    <property type="match status" value="1"/>
</dbReference>
<feature type="transmembrane region" description="Helical" evidence="5">
    <location>
        <begin position="60"/>
        <end position="83"/>
    </location>
</feature>
<evidence type="ECO:0000256" key="1">
    <source>
        <dbReference type="ARBA" id="ARBA00004141"/>
    </source>
</evidence>
<dbReference type="Proteomes" id="UP001165082">
    <property type="component" value="Unassembled WGS sequence"/>
</dbReference>
<accession>A0A9W7FVA8</accession>
<evidence type="ECO:0000313" key="6">
    <source>
        <dbReference type="EMBL" id="GMI19547.1"/>
    </source>
</evidence>
<dbReference type="InterPro" id="IPR029787">
    <property type="entry name" value="Nucleotide_cyclase"/>
</dbReference>
<evidence type="ECO:0000256" key="3">
    <source>
        <dbReference type="ARBA" id="ARBA00022989"/>
    </source>
</evidence>